<dbReference type="Proteomes" id="UP000673394">
    <property type="component" value="Unassembled WGS sequence"/>
</dbReference>
<dbReference type="SUPFAM" id="SSF51905">
    <property type="entry name" value="FAD/NAD(P)-binding domain"/>
    <property type="match status" value="1"/>
</dbReference>
<keyword evidence="7" id="KW-1185">Reference proteome</keyword>
<comment type="cofactor">
    <cofactor evidence="1">
        <name>FAD</name>
        <dbReference type="ChEBI" id="CHEBI:57692"/>
    </cofactor>
</comment>
<gene>
    <name evidence="6" type="ORF">I8J30_19835</name>
</gene>
<evidence type="ECO:0000259" key="5">
    <source>
        <dbReference type="Pfam" id="PF07992"/>
    </source>
</evidence>
<evidence type="ECO:0000313" key="6">
    <source>
        <dbReference type="EMBL" id="MBP3964980.1"/>
    </source>
</evidence>
<dbReference type="InterPro" id="IPR023753">
    <property type="entry name" value="FAD/NAD-binding_dom"/>
</dbReference>
<keyword evidence="4" id="KW-0560">Oxidoreductase</keyword>
<keyword evidence="3" id="KW-0285">Flavoprotein</keyword>
<dbReference type="InterPro" id="IPR050097">
    <property type="entry name" value="Ferredoxin-NADP_redctase_2"/>
</dbReference>
<dbReference type="PRINTS" id="PR00368">
    <property type="entry name" value="FADPNR"/>
</dbReference>
<name>A0ABS5CGH0_9BACL</name>
<evidence type="ECO:0000256" key="1">
    <source>
        <dbReference type="ARBA" id="ARBA00001974"/>
    </source>
</evidence>
<proteinExistence type="predicted"/>
<dbReference type="Pfam" id="PF07992">
    <property type="entry name" value="Pyr_redox_2"/>
    <property type="match status" value="1"/>
</dbReference>
<organism evidence="6 7">
    <name type="scientific">Paenibacillus lignilyticus</name>
    <dbReference type="NCBI Taxonomy" id="1172615"/>
    <lineage>
        <taxon>Bacteria</taxon>
        <taxon>Bacillati</taxon>
        <taxon>Bacillota</taxon>
        <taxon>Bacilli</taxon>
        <taxon>Bacillales</taxon>
        <taxon>Paenibacillaceae</taxon>
        <taxon>Paenibacillus</taxon>
    </lineage>
</organism>
<feature type="domain" description="FAD/NAD(P)-binding" evidence="5">
    <location>
        <begin position="3"/>
        <end position="291"/>
    </location>
</feature>
<dbReference type="EMBL" id="JAGKSP010000008">
    <property type="protein sequence ID" value="MBP3964980.1"/>
    <property type="molecule type" value="Genomic_DNA"/>
</dbReference>
<protein>
    <submittedName>
        <fullName evidence="6">NAD(P)/FAD-dependent oxidoreductase</fullName>
    </submittedName>
</protein>
<evidence type="ECO:0000256" key="3">
    <source>
        <dbReference type="ARBA" id="ARBA00022630"/>
    </source>
</evidence>
<dbReference type="InterPro" id="IPR036188">
    <property type="entry name" value="FAD/NAD-bd_sf"/>
</dbReference>
<sequence>MVYDCIIIGGGIAGLQAAIQLGRYAMHDVLVIDSDDGRSKICRSYRNLLGYPGGVSGDTLRQAGLAQAADYGIEVITDTILEASGIASDLFELRGSKPGSEPYQSRTLLIATGVMDRLPDYPELRPCLGLTVFVCPDCDGYEIRNRSTLVLGAGDVGANMALTLRTWTDKLLYLDQAPESQSVSASLQEKLAAASIAYQRAEHLRVHADCDGNLQGVTLQDGTRIEADRAFLAYGGNEVRSSLARRLGAKLHENSHIWTDSRSKMTSVSGVWAAGDVAVHSEQVSIAMGEGAQAAIWIHKTLLKMKQPQQQ</sequence>
<comment type="subunit">
    <text evidence="2">Homodimer.</text>
</comment>
<evidence type="ECO:0000256" key="4">
    <source>
        <dbReference type="ARBA" id="ARBA00023002"/>
    </source>
</evidence>
<evidence type="ECO:0000256" key="2">
    <source>
        <dbReference type="ARBA" id="ARBA00011738"/>
    </source>
</evidence>
<dbReference type="Gene3D" id="3.50.50.60">
    <property type="entry name" value="FAD/NAD(P)-binding domain"/>
    <property type="match status" value="2"/>
</dbReference>
<reference evidence="6 7" key="1">
    <citation type="submission" date="2021-04" db="EMBL/GenBank/DDBJ databases">
        <title>Paenibacillus sp. DLE-14 whole genome sequence.</title>
        <authorList>
            <person name="Ham Y.J."/>
        </authorList>
    </citation>
    <scope>NUCLEOTIDE SEQUENCE [LARGE SCALE GENOMIC DNA]</scope>
    <source>
        <strain evidence="6 7">DLE-14</strain>
    </source>
</reference>
<comment type="caution">
    <text evidence="6">The sequence shown here is derived from an EMBL/GenBank/DDBJ whole genome shotgun (WGS) entry which is preliminary data.</text>
</comment>
<dbReference type="PRINTS" id="PR00469">
    <property type="entry name" value="PNDRDTASEII"/>
</dbReference>
<accession>A0ABS5CGH0</accession>
<dbReference type="PANTHER" id="PTHR48105">
    <property type="entry name" value="THIOREDOXIN REDUCTASE 1-RELATED-RELATED"/>
    <property type="match status" value="1"/>
</dbReference>
<evidence type="ECO:0000313" key="7">
    <source>
        <dbReference type="Proteomes" id="UP000673394"/>
    </source>
</evidence>